<dbReference type="InterPro" id="IPR050808">
    <property type="entry name" value="Phage_Integrase"/>
</dbReference>
<evidence type="ECO:0000256" key="3">
    <source>
        <dbReference type="ARBA" id="ARBA00023125"/>
    </source>
</evidence>
<keyword evidence="2" id="KW-0229">DNA integration</keyword>
<dbReference type="InterPro" id="IPR010998">
    <property type="entry name" value="Integrase_recombinase_N"/>
</dbReference>
<sequence length="391" mass="45294">MADILVKINIKNADCRNIYFVNNDNLFGGKEITKAPTYLNRDYKLVLRITSINISGIRTQTKKTFSFSKQITFLQALREVSSKREDLLKKLKTCTHKEEKIRIPTLEQAWSEYVELKKGKLASNTLNSYITAANKWILSNQKLSKSPITEITTKQLQDIVNHMLELGVAPRTSKTIKDILRPLFKPYTQRGVIKSNPAAFIEIPKFDNQVDVELEDSKIKELYDLLYSYPTEPFRSIFVWLSHGRRLNEVLSLEWRDINLEASTYTIRYENNKVRKPMTYKLSDELKETLENLGIKKSGYIFHAMKDESKKMSKATLRLHWEKILDRLGVHIRIHDLRHLIGGVLVSEGKTLEQIASILGHTSTSVTKRYSKVRQEVAAEGLDEFFKRVKK</sequence>
<dbReference type="PANTHER" id="PTHR30629:SF2">
    <property type="entry name" value="PROPHAGE INTEGRASE INTS-RELATED"/>
    <property type="match status" value="1"/>
</dbReference>
<dbReference type="InterPro" id="IPR011010">
    <property type="entry name" value="DNA_brk_join_enz"/>
</dbReference>
<gene>
    <name evidence="6" type="ORF">Q2362_07730</name>
</gene>
<dbReference type="EMBL" id="JAULJQ010000010">
    <property type="protein sequence ID" value="MDO2409971.1"/>
    <property type="molecule type" value="Genomic_DNA"/>
</dbReference>
<keyword evidence="7" id="KW-1185">Reference proteome</keyword>
<evidence type="ECO:0000256" key="2">
    <source>
        <dbReference type="ARBA" id="ARBA00022908"/>
    </source>
</evidence>
<dbReference type="InterPro" id="IPR002104">
    <property type="entry name" value="Integrase_catalytic"/>
</dbReference>
<evidence type="ECO:0000313" key="6">
    <source>
        <dbReference type="EMBL" id="MDO2409971.1"/>
    </source>
</evidence>
<dbReference type="RefSeq" id="WP_302244737.1">
    <property type="nucleotide sequence ID" value="NZ_JAULJQ010000010.1"/>
</dbReference>
<dbReference type="InterPro" id="IPR013762">
    <property type="entry name" value="Integrase-like_cat_sf"/>
</dbReference>
<evidence type="ECO:0000259" key="5">
    <source>
        <dbReference type="PROSITE" id="PS51898"/>
    </source>
</evidence>
<dbReference type="Pfam" id="PF14659">
    <property type="entry name" value="Phage_int_SAM_3"/>
    <property type="match status" value="1"/>
</dbReference>
<accession>A0ABT8T8X1</accession>
<evidence type="ECO:0000256" key="1">
    <source>
        <dbReference type="ARBA" id="ARBA00008857"/>
    </source>
</evidence>
<name>A0ABT8T8X1_9BACT</name>
<protein>
    <submittedName>
        <fullName evidence="6">Tyrosine-type recombinase/integrase</fullName>
    </submittedName>
</protein>
<evidence type="ECO:0000313" key="7">
    <source>
        <dbReference type="Proteomes" id="UP001171111"/>
    </source>
</evidence>
<proteinExistence type="inferred from homology"/>
<comment type="similarity">
    <text evidence="1">Belongs to the 'phage' integrase family.</text>
</comment>
<keyword evidence="4" id="KW-0233">DNA recombination</keyword>
<comment type="caution">
    <text evidence="6">The sequence shown here is derived from an EMBL/GenBank/DDBJ whole genome shotgun (WGS) entry which is preliminary data.</text>
</comment>
<dbReference type="InterPro" id="IPR004107">
    <property type="entry name" value="Integrase_SAM-like_N"/>
</dbReference>
<dbReference type="Gene3D" id="1.10.150.130">
    <property type="match status" value="1"/>
</dbReference>
<reference evidence="6 7" key="1">
    <citation type="submission" date="2023-06" db="EMBL/GenBank/DDBJ databases">
        <title>Campylobacter magnum sp. nov., isolated from cecal contents of domestic pigs (Sus scrofa domesticus).</title>
        <authorList>
            <person name="Papic B."/>
            <person name="Gruntar I."/>
        </authorList>
    </citation>
    <scope>NUCLEOTIDE SEQUENCE [LARGE SCALE GENOMIC DNA]</scope>
    <source>
        <strain evidence="7">34484-21</strain>
    </source>
</reference>
<evidence type="ECO:0000256" key="4">
    <source>
        <dbReference type="ARBA" id="ARBA00023172"/>
    </source>
</evidence>
<dbReference type="SUPFAM" id="SSF56349">
    <property type="entry name" value="DNA breaking-rejoining enzymes"/>
    <property type="match status" value="1"/>
</dbReference>
<feature type="domain" description="Tyr recombinase" evidence="5">
    <location>
        <begin position="205"/>
        <end position="383"/>
    </location>
</feature>
<dbReference type="Gene3D" id="1.10.443.10">
    <property type="entry name" value="Intergrase catalytic core"/>
    <property type="match status" value="1"/>
</dbReference>
<organism evidence="6 7">
    <name type="scientific">Campylobacter magnus</name>
    <dbReference type="NCBI Taxonomy" id="3026462"/>
    <lineage>
        <taxon>Bacteria</taxon>
        <taxon>Pseudomonadati</taxon>
        <taxon>Campylobacterota</taxon>
        <taxon>Epsilonproteobacteria</taxon>
        <taxon>Campylobacterales</taxon>
        <taxon>Campylobacteraceae</taxon>
        <taxon>Campylobacter</taxon>
    </lineage>
</organism>
<dbReference type="Pfam" id="PF00589">
    <property type="entry name" value="Phage_integrase"/>
    <property type="match status" value="1"/>
</dbReference>
<dbReference type="PANTHER" id="PTHR30629">
    <property type="entry name" value="PROPHAGE INTEGRASE"/>
    <property type="match status" value="1"/>
</dbReference>
<dbReference type="PROSITE" id="PS51898">
    <property type="entry name" value="TYR_RECOMBINASE"/>
    <property type="match status" value="1"/>
</dbReference>
<dbReference type="Proteomes" id="UP001171111">
    <property type="component" value="Unassembled WGS sequence"/>
</dbReference>
<keyword evidence="3" id="KW-0238">DNA-binding</keyword>
<dbReference type="CDD" id="cd00796">
    <property type="entry name" value="INT_Rci_Hp1_C"/>
    <property type="match status" value="1"/>
</dbReference>